<dbReference type="EMBL" id="JAIRBC010000002">
    <property type="protein sequence ID" value="MCG2459537.1"/>
    <property type="molecule type" value="Genomic_DNA"/>
</dbReference>
<gene>
    <name evidence="1" type="ORF">K8352_02110</name>
</gene>
<accession>A0AAE3ER05</accession>
<dbReference type="Proteomes" id="UP001200642">
    <property type="component" value="Unassembled WGS sequence"/>
</dbReference>
<keyword evidence="2" id="KW-1185">Reference proteome</keyword>
<evidence type="ECO:0000313" key="2">
    <source>
        <dbReference type="Proteomes" id="UP001200642"/>
    </source>
</evidence>
<dbReference type="AlphaFoldDB" id="A0AAE3ER05"/>
<name>A0AAE3ER05_9FLAO</name>
<comment type="caution">
    <text evidence="1">The sequence shown here is derived from an EMBL/GenBank/DDBJ whole genome shotgun (WGS) entry which is preliminary data.</text>
</comment>
<evidence type="ECO:0000313" key="1">
    <source>
        <dbReference type="EMBL" id="MCG2459537.1"/>
    </source>
</evidence>
<protein>
    <submittedName>
        <fullName evidence="1">Uncharacterized protein</fullName>
    </submittedName>
</protein>
<organism evidence="1 2">
    <name type="scientific">Cerina litoralis</name>
    <dbReference type="NCBI Taxonomy" id="2874477"/>
    <lineage>
        <taxon>Bacteria</taxon>
        <taxon>Pseudomonadati</taxon>
        <taxon>Bacteroidota</taxon>
        <taxon>Flavobacteriia</taxon>
        <taxon>Flavobacteriales</taxon>
        <taxon>Flavobacteriaceae</taxon>
        <taxon>Cerina</taxon>
    </lineage>
</organism>
<dbReference type="RefSeq" id="WP_317900680.1">
    <property type="nucleotide sequence ID" value="NZ_JAIRBC010000002.1"/>
</dbReference>
<proteinExistence type="predicted"/>
<reference evidence="1" key="1">
    <citation type="submission" date="2023-02" db="EMBL/GenBank/DDBJ databases">
        <title>Genome of Flavobacteriaceae gen. nov. sp. strain F89.</title>
        <authorList>
            <person name="Wang Y."/>
        </authorList>
    </citation>
    <scope>NUCLEOTIDE SEQUENCE</scope>
    <source>
        <strain evidence="1">F89</strain>
    </source>
</reference>
<sequence length="145" mass="16801">MSQENLSSVPLYRKALDLCKMSREIASYVTYNKDLLKLYQSNSHRDMIADSLLTDAILIPQQIAHAEYSDCHASRMKSATFISIMTRNILSYCKGLEMDGVKEKEYLNLLRIEIRSFRSLYHKWKKSLRRDDSANGWGFGDSFGF</sequence>